<evidence type="ECO:0000313" key="3">
    <source>
        <dbReference type="EnsemblFungi" id="MVLG_05633T0"/>
    </source>
</evidence>
<dbReference type="HOGENOM" id="CLU_399669_0_0_1"/>
<dbReference type="EnsemblFungi" id="MVLG_05633T0">
    <property type="protein sequence ID" value="MVLG_05633T0"/>
    <property type="gene ID" value="MVLG_05633"/>
</dbReference>
<feature type="compositionally biased region" description="Low complexity" evidence="1">
    <location>
        <begin position="298"/>
        <end position="311"/>
    </location>
</feature>
<feature type="region of interest" description="Disordered" evidence="1">
    <location>
        <begin position="665"/>
        <end position="689"/>
    </location>
</feature>
<keyword evidence="4" id="KW-1185">Reference proteome</keyword>
<reference evidence="3" key="4">
    <citation type="submission" date="2015-06" db="UniProtKB">
        <authorList>
            <consortium name="EnsemblFungi"/>
        </authorList>
    </citation>
    <scope>IDENTIFICATION</scope>
</reference>
<feature type="compositionally biased region" description="Polar residues" evidence="1">
    <location>
        <begin position="64"/>
        <end position="106"/>
    </location>
</feature>
<feature type="compositionally biased region" description="Basic residues" evidence="1">
    <location>
        <begin position="117"/>
        <end position="127"/>
    </location>
</feature>
<dbReference type="EMBL" id="GL541722">
    <property type="protein sequence ID" value="KDE03878.1"/>
    <property type="molecule type" value="Genomic_DNA"/>
</dbReference>
<reference evidence="4" key="1">
    <citation type="submission" date="2010-11" db="EMBL/GenBank/DDBJ databases">
        <title>The genome sequence of Microbotryum violaceum strain p1A1 Lamole.</title>
        <authorList>
            <person name="Cuomo C."/>
            <person name="Perlin M."/>
            <person name="Young S.K."/>
            <person name="Zeng Q."/>
            <person name="Gargeya S."/>
            <person name="Alvarado L."/>
            <person name="Berlin A."/>
            <person name="Chapman S.B."/>
            <person name="Chen Z."/>
            <person name="Freedman E."/>
            <person name="Gellesch M."/>
            <person name="Goldberg J."/>
            <person name="Griggs A."/>
            <person name="Gujja S."/>
            <person name="Heilman E."/>
            <person name="Heiman D."/>
            <person name="Howarth C."/>
            <person name="Mehta T."/>
            <person name="Neiman D."/>
            <person name="Pearson M."/>
            <person name="Roberts A."/>
            <person name="Saif S."/>
            <person name="Shea T."/>
            <person name="Shenoy N."/>
            <person name="Sisk P."/>
            <person name="Stolte C."/>
            <person name="Sykes S."/>
            <person name="White J."/>
            <person name="Yandava C."/>
            <person name="Haas B."/>
            <person name="Nusbaum C."/>
            <person name="Birren B."/>
        </authorList>
    </citation>
    <scope>NUCLEOTIDE SEQUENCE [LARGE SCALE GENOMIC DNA]</scope>
    <source>
        <strain evidence="4">p1A1 Lamole</strain>
    </source>
</reference>
<feature type="region of interest" description="Disordered" evidence="1">
    <location>
        <begin position="585"/>
        <end position="604"/>
    </location>
</feature>
<dbReference type="InParanoid" id="U5HEU3"/>
<feature type="region of interest" description="Disordered" evidence="1">
    <location>
        <begin position="244"/>
        <end position="358"/>
    </location>
</feature>
<feature type="compositionally biased region" description="Basic and acidic residues" evidence="1">
    <location>
        <begin position="166"/>
        <end position="182"/>
    </location>
</feature>
<dbReference type="EMBL" id="AEIJ01000596">
    <property type="status" value="NOT_ANNOTATED_CDS"/>
    <property type="molecule type" value="Genomic_DNA"/>
</dbReference>
<feature type="compositionally biased region" description="Low complexity" evidence="1">
    <location>
        <begin position="665"/>
        <end position="677"/>
    </location>
</feature>
<sequence length="689" mass="70919">MSFSTRLKTWFTKSSSFGTGSTTRDGNSQLASGPASASTSAAATAAGAATPAPSSGHRRRAHNSSHNQGFPQDTPRTVVSSTPHRAGNRSTRTGDHATSSATTSANGVIAAAVQPAPRRRRRRRRRASSPVGLPLYSASPGDDEMSLFKGADVSRVDLNDDGASDNDQRGLDTDDDSERVGDLDAGGAPLTAGSRSMASSVFTVPLVGGRTRSGSDAPSITLSLFEPGFGSPLEYVSTWGSASVSTSDLMRGPAPPPLPGAVASTSARPIVHRSTQSSPSATPLLNSPHSPFSTSPVSTRARSSTLRSLFRGRNASSSNLSGTPRGNSSISVGRSPYGQGPGFSSSPPSTRAASGSTTSIRSTLSISAPLQHTLVSSSFVFPKSGPTASQIAFISSREALGAYGYGRGAESAPSIDDDPENIGGALSPPPPFEDSPPLSVSSSWSRTPSPNAMTMTTTMNNGSLSAPTYPLAGMTRRSRSASVSSHISSSPLSMVHTQSGDEDEEDEEVHDEVGDGDDRDEGAEISRSGTGASTMTVRPGPGVGLAAAARMSDDPTVVVRGTGAVVPYNDLEEEEDETILHRGEASTAPGDRTVSENTPMTSPRIAQLEPEFEFASDETIETRPAASSTSPPNGLSLRIECAPTMPKPSPAHGLEPLVLLSATTPTSPMFPTTPGGTAVLLPSEPTTSV</sequence>
<feature type="compositionally biased region" description="Polar residues" evidence="1">
    <location>
        <begin position="314"/>
        <end position="332"/>
    </location>
</feature>
<feature type="compositionally biased region" description="Low complexity" evidence="1">
    <location>
        <begin position="335"/>
        <end position="358"/>
    </location>
</feature>
<gene>
    <name evidence="2" type="ORF">MVLG_05633</name>
</gene>
<evidence type="ECO:0000313" key="4">
    <source>
        <dbReference type="Proteomes" id="UP000017200"/>
    </source>
</evidence>
<feature type="compositionally biased region" description="Low complexity" evidence="1">
    <location>
        <begin position="31"/>
        <end position="55"/>
    </location>
</feature>
<organism evidence="2">
    <name type="scientific">Microbotryum lychnidis-dioicae (strain p1A1 Lamole / MvSl-1064)</name>
    <name type="common">Anther smut fungus</name>
    <dbReference type="NCBI Taxonomy" id="683840"/>
    <lineage>
        <taxon>Eukaryota</taxon>
        <taxon>Fungi</taxon>
        <taxon>Dikarya</taxon>
        <taxon>Basidiomycota</taxon>
        <taxon>Pucciniomycotina</taxon>
        <taxon>Microbotryomycetes</taxon>
        <taxon>Microbotryales</taxon>
        <taxon>Microbotryaceae</taxon>
        <taxon>Microbotryum</taxon>
    </lineage>
</organism>
<dbReference type="AlphaFoldDB" id="U5HEU3"/>
<feature type="region of interest" description="Disordered" evidence="1">
    <location>
        <begin position="616"/>
        <end position="637"/>
    </location>
</feature>
<dbReference type="Proteomes" id="UP000017200">
    <property type="component" value="Unassembled WGS sequence"/>
</dbReference>
<feature type="compositionally biased region" description="Low complexity" evidence="1">
    <location>
        <begin position="480"/>
        <end position="493"/>
    </location>
</feature>
<dbReference type="OMA" id="ISAPLQH"/>
<dbReference type="STRING" id="683840.U5HEU3"/>
<feature type="compositionally biased region" description="Acidic residues" evidence="1">
    <location>
        <begin position="500"/>
        <end position="523"/>
    </location>
</feature>
<dbReference type="OrthoDB" id="2804493at2759"/>
<evidence type="ECO:0000313" key="2">
    <source>
        <dbReference type="EMBL" id="KDE03878.1"/>
    </source>
</evidence>
<reference evidence="2 4" key="3">
    <citation type="journal article" date="2015" name="BMC Genomics">
        <title>Sex and parasites: genomic and transcriptomic analysis of Microbotryum lychnidis-dioicae, the biotrophic and plant-castrating anther smut fungus.</title>
        <authorList>
            <person name="Perlin M.H."/>
            <person name="Amselem J."/>
            <person name="Fontanillas E."/>
            <person name="Toh S.S."/>
            <person name="Chen Z."/>
            <person name="Goldberg J."/>
            <person name="Duplessis S."/>
            <person name="Henrissat B."/>
            <person name="Young S."/>
            <person name="Zeng Q."/>
            <person name="Aguileta G."/>
            <person name="Petit E."/>
            <person name="Badouin H."/>
            <person name="Andrews J."/>
            <person name="Razeeq D."/>
            <person name="Gabaldon T."/>
            <person name="Quesneville H."/>
            <person name="Giraud T."/>
            <person name="Hood M.E."/>
            <person name="Schultz D.J."/>
            <person name="Cuomo C.A."/>
        </authorList>
    </citation>
    <scope>NUCLEOTIDE SEQUENCE [LARGE SCALE GENOMIC DNA]</scope>
    <source>
        <strain evidence="4">p1A1 Lamole</strain>
        <strain evidence="2">P1A1 Lamole</strain>
    </source>
</reference>
<protein>
    <submittedName>
        <fullName evidence="2 3">Uncharacterized protein</fullName>
    </submittedName>
</protein>
<evidence type="ECO:0000256" key="1">
    <source>
        <dbReference type="SAM" id="MobiDB-lite"/>
    </source>
</evidence>
<accession>U5HEU3</accession>
<feature type="region of interest" description="Disordered" evidence="1">
    <location>
        <begin position="13"/>
        <end position="193"/>
    </location>
</feature>
<feature type="compositionally biased region" description="Low complexity" evidence="1">
    <location>
        <begin position="13"/>
        <end position="23"/>
    </location>
</feature>
<feature type="compositionally biased region" description="Low complexity" evidence="1">
    <location>
        <begin position="435"/>
        <end position="459"/>
    </location>
</feature>
<feature type="region of interest" description="Disordered" evidence="1">
    <location>
        <begin position="408"/>
        <end position="539"/>
    </location>
</feature>
<name>U5HEU3_USTV1</name>
<feature type="compositionally biased region" description="Polar residues" evidence="1">
    <location>
        <begin position="527"/>
        <end position="536"/>
    </location>
</feature>
<proteinExistence type="predicted"/>
<reference evidence="2" key="2">
    <citation type="submission" date="2010-11" db="EMBL/GenBank/DDBJ databases">
        <authorList>
            <consortium name="The Broad Institute Genome Sequencing Platform"/>
            <person name="Earl A."/>
            <person name="Ward D."/>
            <person name="Feldgarden M."/>
            <person name="Gevers D."/>
            <person name="Butler R."/>
            <person name="Young S.K."/>
            <person name="Zeng Q."/>
            <person name="Gargeya S."/>
            <person name="Fitzgerald M."/>
            <person name="Haas B."/>
            <person name="Abouelleil A."/>
            <person name="Alvarado L."/>
            <person name="Arachchi H.M."/>
            <person name="Berlin A."/>
            <person name="Brown A."/>
            <person name="Chapman S.B."/>
            <person name="Chen Z."/>
            <person name="Dunbar C."/>
            <person name="Freedman E."/>
            <person name="Gearin G."/>
            <person name="Gellesch M."/>
            <person name="Goldberg J."/>
            <person name="Griggs A."/>
            <person name="Gujja S."/>
            <person name="Heilman E."/>
            <person name="Heiman D."/>
            <person name="Howarth C."/>
            <person name="Larson L."/>
            <person name="Lui A."/>
            <person name="MacDonald P.J.P."/>
            <person name="Mehta T."/>
            <person name="Montmayeur A."/>
            <person name="Murphy C."/>
            <person name="Neiman D."/>
            <person name="Pearson M."/>
            <person name="Priest M."/>
            <person name="Roberts A."/>
            <person name="Saif S."/>
            <person name="Shea T."/>
            <person name="Shenoy N."/>
            <person name="Sisk P."/>
            <person name="Stolte C."/>
            <person name="Sykes S."/>
            <person name="White J."/>
            <person name="Yandava C."/>
            <person name="Wortman J."/>
            <person name="Nusbaum C."/>
            <person name="Birren B."/>
        </authorList>
    </citation>
    <scope>NUCLEOTIDE SEQUENCE</scope>
    <source>
        <strain evidence="2">P1A1 Lamole</strain>
    </source>
</reference>
<feature type="compositionally biased region" description="Polar residues" evidence="1">
    <location>
        <begin position="263"/>
        <end position="297"/>
    </location>
</feature>